<evidence type="ECO:0000313" key="15">
    <source>
        <dbReference type="Ensembl" id="ENSOCUP00000020551.2"/>
    </source>
</evidence>
<evidence type="ECO:0000256" key="11">
    <source>
        <dbReference type="ARBA" id="ARBA00023180"/>
    </source>
</evidence>
<dbReference type="KEGG" id="ocu:100311098"/>
<evidence type="ECO:0000256" key="9">
    <source>
        <dbReference type="ARBA" id="ARBA00023136"/>
    </source>
</evidence>
<feature type="transmembrane region" description="Helical" evidence="13">
    <location>
        <begin position="236"/>
        <end position="260"/>
    </location>
</feature>
<evidence type="ECO:0000256" key="6">
    <source>
        <dbReference type="ARBA" id="ARBA00022692"/>
    </source>
</evidence>
<evidence type="ECO:0000256" key="10">
    <source>
        <dbReference type="ARBA" id="ARBA00023170"/>
    </source>
</evidence>
<dbReference type="Pfam" id="PF03402">
    <property type="entry name" value="V1R"/>
    <property type="match status" value="1"/>
</dbReference>
<keyword evidence="12 13" id="KW-0807">Transducer</keyword>
<dbReference type="RefSeq" id="NP_001160790.1">
    <property type="nucleotide sequence ID" value="NM_001167318.1"/>
</dbReference>
<reference evidence="15" key="3">
    <citation type="submission" date="2025-09" db="UniProtKB">
        <authorList>
            <consortium name="Ensembl"/>
        </authorList>
    </citation>
    <scope>IDENTIFICATION</scope>
    <source>
        <strain evidence="15">Thorbecke</strain>
    </source>
</reference>
<dbReference type="InParanoid" id="G1TU28"/>
<keyword evidence="10 13" id="KW-0675">Receptor</keyword>
<dbReference type="Gene3D" id="1.20.1070.10">
    <property type="entry name" value="Rhodopsin 7-helix transmembrane proteins"/>
    <property type="match status" value="1"/>
</dbReference>
<dbReference type="FunFam" id="1.20.1070.10:FF:000033">
    <property type="entry name" value="Vomeronasal type-1 receptor"/>
    <property type="match status" value="1"/>
</dbReference>
<name>G1TU28_RABIT</name>
<feature type="transmembrane region" description="Helical" evidence="13">
    <location>
        <begin position="83"/>
        <end position="105"/>
    </location>
</feature>
<evidence type="ECO:0000256" key="5">
    <source>
        <dbReference type="ARBA" id="ARBA00022507"/>
    </source>
</evidence>
<evidence type="ECO:0000256" key="7">
    <source>
        <dbReference type="ARBA" id="ARBA00022989"/>
    </source>
</evidence>
<dbReference type="GO" id="GO:0005886">
    <property type="term" value="C:plasma membrane"/>
    <property type="evidence" value="ECO:0007669"/>
    <property type="project" value="UniProtKB-SubCell"/>
</dbReference>
<dbReference type="GO" id="GO:0019236">
    <property type="term" value="P:response to pheromone"/>
    <property type="evidence" value="ECO:0007669"/>
    <property type="project" value="UniProtKB-KW"/>
</dbReference>
<protein>
    <recommendedName>
        <fullName evidence="13">Vomeronasal type-1 receptor</fullName>
    </recommendedName>
</protein>
<keyword evidence="11" id="KW-0325">Glycoprotein</keyword>
<reference evidence="15" key="2">
    <citation type="submission" date="2025-08" db="UniProtKB">
        <authorList>
            <consortium name="Ensembl"/>
        </authorList>
    </citation>
    <scope>IDENTIFICATION</scope>
    <source>
        <strain evidence="15">Thorbecke</strain>
    </source>
</reference>
<dbReference type="GO" id="GO:0016503">
    <property type="term" value="F:pheromone receptor activity"/>
    <property type="evidence" value="ECO:0007669"/>
    <property type="project" value="InterPro"/>
</dbReference>
<dbReference type="CDD" id="cd13949">
    <property type="entry name" value="7tm_V1R_pheromone"/>
    <property type="match status" value="1"/>
</dbReference>
<evidence type="ECO:0000256" key="4">
    <source>
        <dbReference type="ARBA" id="ARBA00022475"/>
    </source>
</evidence>
<dbReference type="eggNOG" id="ENOG502RU5K">
    <property type="taxonomic scope" value="Eukaryota"/>
</dbReference>
<keyword evidence="8 13" id="KW-0297">G-protein coupled receptor</keyword>
<dbReference type="Ensembl" id="ENSOCUT00000027783.2">
    <property type="protein sequence ID" value="ENSOCUP00000020551.2"/>
    <property type="gene ID" value="ENSOCUG00000026134.2"/>
</dbReference>
<dbReference type="PaxDb" id="9986-ENSOCUP00000020551"/>
<gene>
    <name evidence="15" type="primary">ORYCUNV1R1633</name>
</gene>
<comment type="subcellular location">
    <subcellularLocation>
        <location evidence="2 13">Cell membrane</location>
        <topology evidence="2 13">Multi-pass membrane protein</topology>
    </subcellularLocation>
</comment>
<dbReference type="SUPFAM" id="SSF81321">
    <property type="entry name" value="Family A G protein-coupled receptor-like"/>
    <property type="match status" value="1"/>
</dbReference>
<keyword evidence="5 13" id="KW-0589">Pheromone response</keyword>
<dbReference type="PRINTS" id="PR01534">
    <property type="entry name" value="VOMERONASL1R"/>
</dbReference>
<sequence>MATMDLRIGIISLFLVILGILGNFSLASHYLFLYFHGHRLRPIDLILKHLTVANFLGIILRGIPETMAALGMEYFLSDFGCKLIFYIHRVGRGVSYGCVCLLSIFQAITISPRNSKWAKLKEKTPRYINISTILCWTLHLLVNAVFPIRISGKWKNTNATERLDNGVCSSPPYDKVINSIFAALFSISDVLCLGLMLWASGSMVFILYRHKQQVQHIQRSDISSRSSAETRATHSILALVSTFMCFYAITSVIQVLLAVFHSPSVWLFSLATLMDIFFPTVCPFVIMTRKYNTSRIYSTCCGSNIKSPTIIREKTHVLSVLCCIE</sequence>
<evidence type="ECO:0000256" key="3">
    <source>
        <dbReference type="ARBA" id="ARBA00010663"/>
    </source>
</evidence>
<feature type="transmembrane region" description="Helical" evidence="13">
    <location>
        <begin position="45"/>
        <end position="63"/>
    </location>
</feature>
<evidence type="ECO:0000256" key="2">
    <source>
        <dbReference type="ARBA" id="ARBA00004651"/>
    </source>
</evidence>
<keyword evidence="16" id="KW-1185">Reference proteome</keyword>
<evidence type="ECO:0000256" key="13">
    <source>
        <dbReference type="RuleBase" id="RU364061"/>
    </source>
</evidence>
<organism evidence="15 16">
    <name type="scientific">Oryctolagus cuniculus</name>
    <name type="common">Rabbit</name>
    <dbReference type="NCBI Taxonomy" id="9986"/>
    <lineage>
        <taxon>Eukaryota</taxon>
        <taxon>Metazoa</taxon>
        <taxon>Chordata</taxon>
        <taxon>Craniata</taxon>
        <taxon>Vertebrata</taxon>
        <taxon>Euteleostomi</taxon>
        <taxon>Mammalia</taxon>
        <taxon>Eutheria</taxon>
        <taxon>Euarchontoglires</taxon>
        <taxon>Glires</taxon>
        <taxon>Lagomorpha</taxon>
        <taxon>Leporidae</taxon>
        <taxon>Oryctolagus</taxon>
    </lineage>
</organism>
<feature type="domain" description="G-protein coupled receptors family 1 profile" evidence="14">
    <location>
        <begin position="12"/>
        <end position="286"/>
    </location>
</feature>
<dbReference type="GeneTree" id="ENSGT00960000186612"/>
<keyword evidence="6 13" id="KW-0812">Transmembrane</keyword>
<evidence type="ECO:0000313" key="16">
    <source>
        <dbReference type="Proteomes" id="UP000001811"/>
    </source>
</evidence>
<comment type="similarity">
    <text evidence="3 13">Belongs to the G-protein coupled receptor 1 family.</text>
</comment>
<keyword evidence="4 13" id="KW-1003">Cell membrane</keyword>
<dbReference type="AlphaFoldDB" id="G1TU28"/>
<dbReference type="Proteomes" id="UP000001811">
    <property type="component" value="Unplaced"/>
</dbReference>
<evidence type="ECO:0000256" key="8">
    <source>
        <dbReference type="ARBA" id="ARBA00023040"/>
    </source>
</evidence>
<feature type="transmembrane region" description="Helical" evidence="13">
    <location>
        <begin position="266"/>
        <end position="286"/>
    </location>
</feature>
<comment type="function">
    <text evidence="1">Putative pheromone receptor.</text>
</comment>
<dbReference type="InterPro" id="IPR017452">
    <property type="entry name" value="GPCR_Rhodpsn_7TM"/>
</dbReference>
<dbReference type="CTD" id="100311098"/>
<dbReference type="GO" id="GO:0007606">
    <property type="term" value="P:sensory perception of chemical stimulus"/>
    <property type="evidence" value="ECO:0007669"/>
    <property type="project" value="UniProtKB-ARBA"/>
</dbReference>
<evidence type="ECO:0000256" key="1">
    <source>
        <dbReference type="ARBA" id="ARBA00003878"/>
    </source>
</evidence>
<proteinExistence type="inferred from homology"/>
<evidence type="ECO:0000256" key="12">
    <source>
        <dbReference type="ARBA" id="ARBA00023224"/>
    </source>
</evidence>
<keyword evidence="9 13" id="KW-0472">Membrane</keyword>
<dbReference type="HOGENOM" id="CLU_058641_1_0_1"/>
<feature type="transmembrane region" description="Helical" evidence="13">
    <location>
        <begin position="180"/>
        <end position="208"/>
    </location>
</feature>
<dbReference type="OrthoDB" id="9606139at2759"/>
<dbReference type="PROSITE" id="PS50262">
    <property type="entry name" value="G_PROTEIN_RECEP_F1_2"/>
    <property type="match status" value="1"/>
</dbReference>
<accession>G1TU28</accession>
<dbReference type="GeneID" id="100311098"/>
<dbReference type="PANTHER" id="PTHR24062">
    <property type="entry name" value="VOMERONASAL TYPE-1 RECEPTOR"/>
    <property type="match status" value="1"/>
</dbReference>
<keyword evidence="7 13" id="KW-1133">Transmembrane helix</keyword>
<evidence type="ECO:0000259" key="14">
    <source>
        <dbReference type="PROSITE" id="PS50262"/>
    </source>
</evidence>
<dbReference type="InterPro" id="IPR004072">
    <property type="entry name" value="Vmron_rcpt_1"/>
</dbReference>
<feature type="transmembrane region" description="Helical" evidence="13">
    <location>
        <begin position="126"/>
        <end position="146"/>
    </location>
</feature>
<reference evidence="15 16" key="1">
    <citation type="journal article" date="2011" name="Nature">
        <title>A high-resolution map of human evolutionary constraint using 29 mammals.</title>
        <authorList>
            <person name="Lindblad-Toh K."/>
            <person name="Garber M."/>
            <person name="Zuk O."/>
            <person name="Lin M.F."/>
            <person name="Parker B.J."/>
            <person name="Washietl S."/>
            <person name="Kheradpour P."/>
            <person name="Ernst J."/>
            <person name="Jordan G."/>
            <person name="Mauceli E."/>
            <person name="Ward L.D."/>
            <person name="Lowe C.B."/>
            <person name="Holloway A.K."/>
            <person name="Clamp M."/>
            <person name="Gnerre S."/>
            <person name="Alfoldi J."/>
            <person name="Beal K."/>
            <person name="Chang J."/>
            <person name="Clawson H."/>
            <person name="Cuff J."/>
            <person name="Di Palma F."/>
            <person name="Fitzgerald S."/>
            <person name="Flicek P."/>
            <person name="Guttman M."/>
            <person name="Hubisz M.J."/>
            <person name="Jaffe D.B."/>
            <person name="Jungreis I."/>
            <person name="Kent W.J."/>
            <person name="Kostka D."/>
            <person name="Lara M."/>
            <person name="Martins A.L."/>
            <person name="Massingham T."/>
            <person name="Moltke I."/>
            <person name="Raney B.J."/>
            <person name="Rasmussen M.D."/>
            <person name="Robinson J."/>
            <person name="Stark A."/>
            <person name="Vilella A.J."/>
            <person name="Wen J."/>
            <person name="Xie X."/>
            <person name="Zody M.C."/>
            <person name="Baldwin J."/>
            <person name="Bloom T."/>
            <person name="Chin C.W."/>
            <person name="Heiman D."/>
            <person name="Nicol R."/>
            <person name="Nusbaum C."/>
            <person name="Young S."/>
            <person name="Wilkinson J."/>
            <person name="Worley K.C."/>
            <person name="Kovar C.L."/>
            <person name="Muzny D.M."/>
            <person name="Gibbs R.A."/>
            <person name="Cree A."/>
            <person name="Dihn H.H."/>
            <person name="Fowler G."/>
            <person name="Jhangiani S."/>
            <person name="Joshi V."/>
            <person name="Lee S."/>
            <person name="Lewis L.R."/>
            <person name="Nazareth L.V."/>
            <person name="Okwuonu G."/>
            <person name="Santibanez J."/>
            <person name="Warren W.C."/>
            <person name="Mardis E.R."/>
            <person name="Weinstock G.M."/>
            <person name="Wilson R.K."/>
            <person name="Delehaunty K."/>
            <person name="Dooling D."/>
            <person name="Fronik C."/>
            <person name="Fulton L."/>
            <person name="Fulton B."/>
            <person name="Graves T."/>
            <person name="Minx P."/>
            <person name="Sodergren E."/>
            <person name="Birney E."/>
            <person name="Margulies E.H."/>
            <person name="Herrero J."/>
            <person name="Green E.D."/>
            <person name="Haussler D."/>
            <person name="Siepel A."/>
            <person name="Goldman N."/>
            <person name="Pollard K.S."/>
            <person name="Pedersen J.S."/>
            <person name="Lander E.S."/>
            <person name="Kellis M."/>
        </authorList>
    </citation>
    <scope>NUCLEOTIDE SEQUENCE [LARGE SCALE GENOMIC DNA]</scope>
    <source>
        <strain evidence="16">Thorbecke</strain>
    </source>
</reference>
<feature type="transmembrane region" description="Helical" evidence="13">
    <location>
        <begin position="6"/>
        <end position="33"/>
    </location>
</feature>